<keyword evidence="1" id="KW-0472">Membrane</keyword>
<dbReference type="InterPro" id="IPR005182">
    <property type="entry name" value="YdbS-like_PH"/>
</dbReference>
<dbReference type="InterPro" id="IPR038461">
    <property type="entry name" value="Schlafen_AlbA_2_dom_sf"/>
</dbReference>
<evidence type="ECO:0000259" key="2">
    <source>
        <dbReference type="Pfam" id="PF03703"/>
    </source>
</evidence>
<dbReference type="EMBL" id="PCRZ01000045">
    <property type="protein sequence ID" value="PIP29732.1"/>
    <property type="molecule type" value="Genomic_DNA"/>
</dbReference>
<dbReference type="Gene3D" id="3.30.950.30">
    <property type="entry name" value="Schlafen, AAA domain"/>
    <property type="match status" value="1"/>
</dbReference>
<feature type="domain" description="YdbS-like PH" evidence="2">
    <location>
        <begin position="107"/>
        <end position="178"/>
    </location>
</feature>
<gene>
    <name evidence="3" type="ORF">COX26_02645</name>
</gene>
<keyword evidence="1" id="KW-1133">Transmembrane helix</keyword>
<dbReference type="Proteomes" id="UP000228812">
    <property type="component" value="Unassembled WGS sequence"/>
</dbReference>
<keyword evidence="1" id="KW-0812">Transmembrane</keyword>
<evidence type="ECO:0000256" key="1">
    <source>
        <dbReference type="SAM" id="Phobius"/>
    </source>
</evidence>
<name>A0A2G9Z990_9BACT</name>
<feature type="transmembrane region" description="Helical" evidence="1">
    <location>
        <begin position="81"/>
        <end position="105"/>
    </location>
</feature>
<evidence type="ECO:0000313" key="4">
    <source>
        <dbReference type="Proteomes" id="UP000228812"/>
    </source>
</evidence>
<dbReference type="AlphaFoldDB" id="A0A2G9Z990"/>
<dbReference type="Pfam" id="PF03703">
    <property type="entry name" value="bPH_2"/>
    <property type="match status" value="1"/>
</dbReference>
<reference evidence="3 4" key="1">
    <citation type="submission" date="2017-09" db="EMBL/GenBank/DDBJ databases">
        <title>Depth-based differentiation of microbial function through sediment-hosted aquifers and enrichment of novel symbionts in the deep terrestrial subsurface.</title>
        <authorList>
            <person name="Probst A.J."/>
            <person name="Ladd B."/>
            <person name="Jarett J.K."/>
            <person name="Geller-Mcgrath D.E."/>
            <person name="Sieber C.M."/>
            <person name="Emerson J.B."/>
            <person name="Anantharaman K."/>
            <person name="Thomas B.C."/>
            <person name="Malmstrom R."/>
            <person name="Stieglmeier M."/>
            <person name="Klingl A."/>
            <person name="Woyke T."/>
            <person name="Ryan C.M."/>
            <person name="Banfield J.F."/>
        </authorList>
    </citation>
    <scope>NUCLEOTIDE SEQUENCE [LARGE SCALE GENOMIC DNA]</scope>
    <source>
        <strain evidence="3">CG23_combo_of_CG06-09_8_20_14_all_54_14</strain>
    </source>
</reference>
<evidence type="ECO:0000313" key="3">
    <source>
        <dbReference type="EMBL" id="PIP29732.1"/>
    </source>
</evidence>
<accession>A0A2G9Z990</accession>
<feature type="transmembrane region" description="Helical" evidence="1">
    <location>
        <begin position="42"/>
        <end position="61"/>
    </location>
</feature>
<comment type="caution">
    <text evidence="3">The sequence shown here is derived from an EMBL/GenBank/DDBJ whole genome shotgun (WGS) entry which is preliminary data.</text>
</comment>
<protein>
    <recommendedName>
        <fullName evidence="2">YdbS-like PH domain-containing protein</fullName>
    </recommendedName>
</protein>
<organism evidence="3 4">
    <name type="scientific">Candidatus Jorgensenbacteria bacterium CG23_combo_of_CG06-09_8_20_14_all_54_14</name>
    <dbReference type="NCBI Taxonomy" id="1974595"/>
    <lineage>
        <taxon>Bacteria</taxon>
        <taxon>Candidatus Joergenseniibacteriota</taxon>
    </lineage>
</organism>
<proteinExistence type="predicted"/>
<sequence length="249" mass="27737">MPRGRAPVTLFLSPVLFYTEGDGNPPRAAMSSQVTIKRSPFILIRTFIAIELAAFLCYFLVTGRGSYKSDIYNQIPLLSGLIPYDVAKLLFLAGVQLFITVYAFARWYSESYSVRPGSLSHRWGVFFRKERIVPLDKSMAVTVSSGPLGKRLHYGSIRIEGGPSRAFLTLAAISQPTAVMGILERCINPQSRGFTQPDVPKLLKADEHERLEFKSSLRFDHKSGNVNRELERAVMKTVAAFLNTKGVSS</sequence>